<keyword evidence="2" id="KW-1185">Reference proteome</keyword>
<evidence type="ECO:0000313" key="1">
    <source>
        <dbReference type="EMBL" id="KDO60472.1"/>
    </source>
</evidence>
<proteinExistence type="predicted"/>
<sequence>MDATGFAFWWNLMQVSDVYSDSEELETLKLSEETSIVISLFINELFWAVALETTVDC</sequence>
<evidence type="ECO:0000313" key="2">
    <source>
        <dbReference type="Proteomes" id="UP000027120"/>
    </source>
</evidence>
<dbReference type="Proteomes" id="UP000027120">
    <property type="component" value="Unassembled WGS sequence"/>
</dbReference>
<reference evidence="1 2" key="1">
    <citation type="submission" date="2014-04" db="EMBL/GenBank/DDBJ databases">
        <authorList>
            <consortium name="International Citrus Genome Consortium"/>
            <person name="Gmitter F."/>
            <person name="Chen C."/>
            <person name="Farmerie W."/>
            <person name="Harkins T."/>
            <person name="Desany B."/>
            <person name="Mohiuddin M."/>
            <person name="Kodira C."/>
            <person name="Borodovsky M."/>
            <person name="Lomsadze A."/>
            <person name="Burns P."/>
            <person name="Jenkins J."/>
            <person name="Prochnik S."/>
            <person name="Shu S."/>
            <person name="Chapman J."/>
            <person name="Pitluck S."/>
            <person name="Schmutz J."/>
            <person name="Rokhsar D."/>
        </authorList>
    </citation>
    <scope>NUCLEOTIDE SEQUENCE</scope>
</reference>
<feature type="non-terminal residue" evidence="1">
    <location>
        <position position="57"/>
    </location>
</feature>
<accession>A0A067FAG5</accession>
<protein>
    <submittedName>
        <fullName evidence="1">Uncharacterized protein</fullName>
    </submittedName>
</protein>
<gene>
    <name evidence="1" type="ORF">CISIN_1g0354271mg</name>
</gene>
<name>A0A067FAG5_CITSI</name>
<dbReference type="EMBL" id="KK784932">
    <property type="protein sequence ID" value="KDO60472.1"/>
    <property type="molecule type" value="Genomic_DNA"/>
</dbReference>
<dbReference type="AlphaFoldDB" id="A0A067FAG5"/>
<organism evidence="1 2">
    <name type="scientific">Citrus sinensis</name>
    <name type="common">Sweet orange</name>
    <name type="synonym">Citrus aurantium var. sinensis</name>
    <dbReference type="NCBI Taxonomy" id="2711"/>
    <lineage>
        <taxon>Eukaryota</taxon>
        <taxon>Viridiplantae</taxon>
        <taxon>Streptophyta</taxon>
        <taxon>Embryophyta</taxon>
        <taxon>Tracheophyta</taxon>
        <taxon>Spermatophyta</taxon>
        <taxon>Magnoliopsida</taxon>
        <taxon>eudicotyledons</taxon>
        <taxon>Gunneridae</taxon>
        <taxon>Pentapetalae</taxon>
        <taxon>rosids</taxon>
        <taxon>malvids</taxon>
        <taxon>Sapindales</taxon>
        <taxon>Rutaceae</taxon>
        <taxon>Aurantioideae</taxon>
        <taxon>Citrus</taxon>
    </lineage>
</organism>